<keyword evidence="12" id="KW-1185">Reference proteome</keyword>
<organism evidence="11 12">
    <name type="scientific">Ranitomeya imitator</name>
    <name type="common">mimic poison frog</name>
    <dbReference type="NCBI Taxonomy" id="111125"/>
    <lineage>
        <taxon>Eukaryota</taxon>
        <taxon>Metazoa</taxon>
        <taxon>Chordata</taxon>
        <taxon>Craniata</taxon>
        <taxon>Vertebrata</taxon>
        <taxon>Euteleostomi</taxon>
        <taxon>Amphibia</taxon>
        <taxon>Batrachia</taxon>
        <taxon>Anura</taxon>
        <taxon>Neobatrachia</taxon>
        <taxon>Hyloidea</taxon>
        <taxon>Dendrobatidae</taxon>
        <taxon>Dendrobatinae</taxon>
        <taxon>Ranitomeya</taxon>
    </lineage>
</organism>
<dbReference type="SMART" id="SM01230">
    <property type="entry name" value="Gln-synt_C"/>
    <property type="match status" value="1"/>
</dbReference>
<feature type="region of interest" description="Disordered" evidence="8">
    <location>
        <begin position="1"/>
        <end position="47"/>
    </location>
</feature>
<dbReference type="SUPFAM" id="SSF55931">
    <property type="entry name" value="Glutamine synthetase/guanido kinase"/>
    <property type="match status" value="1"/>
</dbReference>
<evidence type="ECO:0000256" key="2">
    <source>
        <dbReference type="ARBA" id="ARBA00037583"/>
    </source>
</evidence>
<evidence type="ECO:0000313" key="11">
    <source>
        <dbReference type="EMBL" id="CAJ0958469.1"/>
    </source>
</evidence>
<dbReference type="Proteomes" id="UP001176940">
    <property type="component" value="Unassembled WGS sequence"/>
</dbReference>
<name>A0ABN9M7D7_9NEOB</name>
<accession>A0ABN9M7D7</accession>
<sequence length="496" mass="55497">MQPIQSFEGKQNIIPNKSNNTAGIKFDHPSTDESSCSGSKQVYSASNGSQNPLQLVSSVEQIKQQIAREDVRFVRFEAADLHGVSRSKTIPARFFQERAIGGIYMPRSYLELTLSPKDNEVDHINSMHFKSDIILKPELDTFRILPWTEKTARVICDSFTFLGDPLLTSPRFLAKRLLHQLEEIGFLLHSAFTYEFCVFAMAEIINAKTVSFPAVTLLTDHDQLFIQELFDGMYYIGGNIESFSSSIGPGQMEISFQPDYGLQAADNAFTFKTAIKEVAKKHGSIASFYTDMVGFYNSGILSHSLWDIQGKKNLFYSGKHVQELSDIGKNWLSGLLLHSAALSCLVAPGVACRKHLSKDIKESQENISATWGLNNNGSTFNVKSYCKNGTYVENKLCSAMANPYLVLAATVAAGLDGIKKGLNFFDSLNSNTDLPELKTWSIPLKLEDALTALQEDKCIRASLGEPFIQYFIAMKQYELETEEIDSERNKFLEYFI</sequence>
<dbReference type="EMBL" id="CAUEEQ010045845">
    <property type="protein sequence ID" value="CAJ0958469.1"/>
    <property type="molecule type" value="Genomic_DNA"/>
</dbReference>
<evidence type="ECO:0000256" key="3">
    <source>
        <dbReference type="ARBA" id="ARBA00038790"/>
    </source>
</evidence>
<proteinExistence type="inferred from homology"/>
<gene>
    <name evidence="11" type="ORF">RIMI_LOCUS16424831</name>
</gene>
<dbReference type="Gene3D" id="3.30.590.10">
    <property type="entry name" value="Glutamine synthetase/guanido kinase, catalytic domain"/>
    <property type="match status" value="1"/>
</dbReference>
<comment type="subunit">
    <text evidence="3">Dodecamer. Interacts with BFSP2 and VIM.</text>
</comment>
<dbReference type="PANTHER" id="PTHR43407">
    <property type="entry name" value="GLUTAMINE SYNTHETASE"/>
    <property type="match status" value="1"/>
</dbReference>
<dbReference type="PROSITE" id="PS51986">
    <property type="entry name" value="GS_BETA_GRASP"/>
    <property type="match status" value="1"/>
</dbReference>
<protein>
    <recommendedName>
        <fullName evidence="4">Lengsin</fullName>
    </recommendedName>
    <alternativeName>
        <fullName evidence="5">Glutamate-ammonia ligase domain-containing protein 1</fullName>
    </alternativeName>
</protein>
<dbReference type="InterPro" id="IPR008146">
    <property type="entry name" value="Gln_synth_cat_dom"/>
</dbReference>
<evidence type="ECO:0000256" key="6">
    <source>
        <dbReference type="PROSITE-ProRule" id="PRU01330"/>
    </source>
</evidence>
<feature type="compositionally biased region" description="Polar residues" evidence="8">
    <location>
        <begin position="1"/>
        <end position="22"/>
    </location>
</feature>
<feature type="domain" description="GS catalytic" evidence="10">
    <location>
        <begin position="170"/>
        <end position="496"/>
    </location>
</feature>
<feature type="domain" description="GS beta-grasp" evidence="9">
    <location>
        <begin position="69"/>
        <end position="163"/>
    </location>
</feature>
<evidence type="ECO:0000256" key="4">
    <source>
        <dbReference type="ARBA" id="ARBA00039404"/>
    </source>
</evidence>
<dbReference type="PANTHER" id="PTHR43407:SF1">
    <property type="entry name" value="LENGSIN"/>
    <property type="match status" value="1"/>
</dbReference>
<evidence type="ECO:0000256" key="7">
    <source>
        <dbReference type="RuleBase" id="RU000384"/>
    </source>
</evidence>
<dbReference type="InterPro" id="IPR008147">
    <property type="entry name" value="Gln_synt_N"/>
</dbReference>
<dbReference type="SUPFAM" id="SSF54368">
    <property type="entry name" value="Glutamine synthetase, N-terminal domain"/>
    <property type="match status" value="1"/>
</dbReference>
<evidence type="ECO:0000256" key="5">
    <source>
        <dbReference type="ARBA" id="ARBA00042675"/>
    </source>
</evidence>
<comment type="similarity">
    <text evidence="1 6 7">Belongs to the glutamine synthetase family.</text>
</comment>
<evidence type="ECO:0000256" key="1">
    <source>
        <dbReference type="ARBA" id="ARBA00009897"/>
    </source>
</evidence>
<dbReference type="Pfam" id="PF00120">
    <property type="entry name" value="Gln-synt_C"/>
    <property type="match status" value="1"/>
</dbReference>
<feature type="compositionally biased region" description="Polar residues" evidence="8">
    <location>
        <begin position="32"/>
        <end position="47"/>
    </location>
</feature>
<dbReference type="InterPro" id="IPR014746">
    <property type="entry name" value="Gln_synth/guanido_kin_cat_dom"/>
</dbReference>
<comment type="function">
    <text evidence="2">May act as a component of the cytoskeleton or as a chaperone for the reorganization of intermediate filament proteins during terminal differentiation in the lens. Does not seem to have enzymatic activity.</text>
</comment>
<dbReference type="PROSITE" id="PS51987">
    <property type="entry name" value="GS_CATALYTIC"/>
    <property type="match status" value="1"/>
</dbReference>
<evidence type="ECO:0000313" key="12">
    <source>
        <dbReference type="Proteomes" id="UP001176940"/>
    </source>
</evidence>
<reference evidence="11" key="1">
    <citation type="submission" date="2023-07" db="EMBL/GenBank/DDBJ databases">
        <authorList>
            <person name="Stuckert A."/>
        </authorList>
    </citation>
    <scope>NUCLEOTIDE SEQUENCE</scope>
</reference>
<dbReference type="Gene3D" id="3.10.20.70">
    <property type="entry name" value="Glutamine synthetase, N-terminal domain"/>
    <property type="match status" value="1"/>
</dbReference>
<evidence type="ECO:0000259" key="10">
    <source>
        <dbReference type="PROSITE" id="PS51987"/>
    </source>
</evidence>
<evidence type="ECO:0000259" key="9">
    <source>
        <dbReference type="PROSITE" id="PS51986"/>
    </source>
</evidence>
<dbReference type="InterPro" id="IPR036651">
    <property type="entry name" value="Gln_synt_N_sf"/>
</dbReference>
<evidence type="ECO:0000256" key="8">
    <source>
        <dbReference type="SAM" id="MobiDB-lite"/>
    </source>
</evidence>
<comment type="caution">
    <text evidence="11">The sequence shown here is derived from an EMBL/GenBank/DDBJ whole genome shotgun (WGS) entry which is preliminary data.</text>
</comment>